<dbReference type="PROSITE" id="PS50968">
    <property type="entry name" value="BIOTINYL_LIPOYL"/>
    <property type="match status" value="1"/>
</dbReference>
<reference evidence="11" key="1">
    <citation type="journal article" date="2019" name="Int. J. Syst. Evol. Microbiol.">
        <title>The Global Catalogue of Microorganisms (GCM) 10K type strain sequencing project: providing services to taxonomists for standard genome sequencing and annotation.</title>
        <authorList>
            <consortium name="The Broad Institute Genomics Platform"/>
            <consortium name="The Broad Institute Genome Sequencing Center for Infectious Disease"/>
            <person name="Wu L."/>
            <person name="Ma J."/>
        </authorList>
    </citation>
    <scope>NUCLEOTIDE SEQUENCE [LARGE SCALE GENOMIC DNA]</scope>
    <source>
        <strain evidence="11">KCTC 33792</strain>
    </source>
</reference>
<feature type="region of interest" description="Disordered" evidence="7">
    <location>
        <begin position="149"/>
        <end position="183"/>
    </location>
</feature>
<evidence type="ECO:0000259" key="8">
    <source>
        <dbReference type="PROSITE" id="PS50968"/>
    </source>
</evidence>
<dbReference type="Pfam" id="PF00364">
    <property type="entry name" value="Biotin_lipoyl"/>
    <property type="match status" value="1"/>
</dbReference>
<evidence type="ECO:0000256" key="7">
    <source>
        <dbReference type="SAM" id="MobiDB-lite"/>
    </source>
</evidence>
<dbReference type="InterPro" id="IPR000089">
    <property type="entry name" value="Biotin_lipoyl"/>
</dbReference>
<dbReference type="SUPFAM" id="SSF47005">
    <property type="entry name" value="Peripheral subunit-binding domain of 2-oxo acid dehydrogenase complex"/>
    <property type="match status" value="1"/>
</dbReference>
<dbReference type="GO" id="GO:0016746">
    <property type="term" value="F:acyltransferase activity"/>
    <property type="evidence" value="ECO:0007669"/>
    <property type="project" value="UniProtKB-KW"/>
</dbReference>
<accession>A0ABW5SYG5</accession>
<dbReference type="SUPFAM" id="SSF51230">
    <property type="entry name" value="Single hybrid motif"/>
    <property type="match status" value="1"/>
</dbReference>
<gene>
    <name evidence="10" type="ORF">ACFSUB_02565</name>
</gene>
<feature type="region of interest" description="Disordered" evidence="7">
    <location>
        <begin position="80"/>
        <end position="114"/>
    </location>
</feature>
<dbReference type="InterPro" id="IPR004167">
    <property type="entry name" value="PSBD"/>
</dbReference>
<evidence type="ECO:0000256" key="2">
    <source>
        <dbReference type="ARBA" id="ARBA00007317"/>
    </source>
</evidence>
<dbReference type="Pfam" id="PF00198">
    <property type="entry name" value="2-oxoacid_dh"/>
    <property type="match status" value="1"/>
</dbReference>
<feature type="compositionally biased region" description="Basic and acidic residues" evidence="7">
    <location>
        <begin position="159"/>
        <end position="168"/>
    </location>
</feature>
<dbReference type="Proteomes" id="UP001597520">
    <property type="component" value="Unassembled WGS sequence"/>
</dbReference>
<dbReference type="EMBL" id="JBHUML010000002">
    <property type="protein sequence ID" value="MFD2704333.1"/>
    <property type="molecule type" value="Genomic_DNA"/>
</dbReference>
<feature type="domain" description="Peripheral subunit-binding (PSBD)" evidence="9">
    <location>
        <begin position="113"/>
        <end position="150"/>
    </location>
</feature>
<evidence type="ECO:0000313" key="10">
    <source>
        <dbReference type="EMBL" id="MFD2704333.1"/>
    </source>
</evidence>
<dbReference type="InterPro" id="IPR050743">
    <property type="entry name" value="2-oxoacid_DH_E2_comp"/>
</dbReference>
<dbReference type="RefSeq" id="WP_380711615.1">
    <property type="nucleotide sequence ID" value="NZ_JBHUML010000002.1"/>
</dbReference>
<comment type="caution">
    <text evidence="10">The sequence shown here is derived from an EMBL/GenBank/DDBJ whole genome shotgun (WGS) entry which is preliminary data.</text>
</comment>
<evidence type="ECO:0000313" key="11">
    <source>
        <dbReference type="Proteomes" id="UP001597520"/>
    </source>
</evidence>
<evidence type="ECO:0000259" key="9">
    <source>
        <dbReference type="PROSITE" id="PS51826"/>
    </source>
</evidence>
<dbReference type="PANTHER" id="PTHR43178">
    <property type="entry name" value="DIHYDROLIPOAMIDE ACETYLTRANSFERASE COMPONENT OF PYRUVATE DEHYDROGENASE COMPLEX"/>
    <property type="match status" value="1"/>
</dbReference>
<evidence type="ECO:0000256" key="3">
    <source>
        <dbReference type="ARBA" id="ARBA00022679"/>
    </source>
</evidence>
<feature type="compositionally biased region" description="Basic and acidic residues" evidence="7">
    <location>
        <begin position="97"/>
        <end position="111"/>
    </location>
</feature>
<dbReference type="PROSITE" id="PS00189">
    <property type="entry name" value="LIPOYL"/>
    <property type="match status" value="1"/>
</dbReference>
<feature type="domain" description="Lipoyl-binding" evidence="8">
    <location>
        <begin position="2"/>
        <end position="77"/>
    </location>
</feature>
<dbReference type="InterPro" id="IPR036625">
    <property type="entry name" value="E3-bd_dom_sf"/>
</dbReference>
<dbReference type="Gene3D" id="4.10.320.10">
    <property type="entry name" value="E3-binding domain"/>
    <property type="match status" value="1"/>
</dbReference>
<name>A0ABW5SYG5_9BACI</name>
<evidence type="ECO:0000256" key="1">
    <source>
        <dbReference type="ARBA" id="ARBA00001938"/>
    </source>
</evidence>
<keyword evidence="11" id="KW-1185">Reference proteome</keyword>
<dbReference type="InterPro" id="IPR011053">
    <property type="entry name" value="Single_hybrid_motif"/>
</dbReference>
<comment type="cofactor">
    <cofactor evidence="1 6">
        <name>(R)-lipoate</name>
        <dbReference type="ChEBI" id="CHEBI:83088"/>
    </cofactor>
</comment>
<evidence type="ECO:0000256" key="5">
    <source>
        <dbReference type="ARBA" id="ARBA00023315"/>
    </source>
</evidence>
<dbReference type="Gene3D" id="2.40.50.100">
    <property type="match status" value="1"/>
</dbReference>
<evidence type="ECO:0000256" key="6">
    <source>
        <dbReference type="RuleBase" id="RU003423"/>
    </source>
</evidence>
<dbReference type="PANTHER" id="PTHR43178:SF5">
    <property type="entry name" value="LIPOAMIDE ACYLTRANSFERASE COMPONENT OF BRANCHED-CHAIN ALPHA-KETO ACID DEHYDROGENASE COMPLEX, MITOCHONDRIAL"/>
    <property type="match status" value="1"/>
</dbReference>
<dbReference type="InterPro" id="IPR001078">
    <property type="entry name" value="2-oxoacid_DH_actylTfrase"/>
</dbReference>
<dbReference type="Pfam" id="PF02817">
    <property type="entry name" value="E3_binding"/>
    <property type="match status" value="1"/>
</dbReference>
<dbReference type="InterPro" id="IPR003016">
    <property type="entry name" value="2-oxoA_DH_lipoyl-BS"/>
</dbReference>
<dbReference type="InterPro" id="IPR023213">
    <property type="entry name" value="CAT-like_dom_sf"/>
</dbReference>
<dbReference type="Gene3D" id="3.30.559.10">
    <property type="entry name" value="Chloramphenicol acetyltransferase-like domain"/>
    <property type="match status" value="1"/>
</dbReference>
<comment type="similarity">
    <text evidence="2 6">Belongs to the 2-oxoacid dehydrogenase family.</text>
</comment>
<dbReference type="PROSITE" id="PS51826">
    <property type="entry name" value="PSBD"/>
    <property type="match status" value="1"/>
</dbReference>
<protein>
    <recommendedName>
        <fullName evidence="6">Dihydrolipoamide acetyltransferase component of pyruvate dehydrogenase complex</fullName>
        <ecNumber evidence="6">2.3.1.-</ecNumber>
    </recommendedName>
</protein>
<organism evidence="10 11">
    <name type="scientific">Salibacterium lacus</name>
    <dbReference type="NCBI Taxonomy" id="1898109"/>
    <lineage>
        <taxon>Bacteria</taxon>
        <taxon>Bacillati</taxon>
        <taxon>Bacillota</taxon>
        <taxon>Bacilli</taxon>
        <taxon>Bacillales</taxon>
        <taxon>Bacillaceae</taxon>
    </lineage>
</organism>
<keyword evidence="5 6" id="KW-0012">Acyltransferase</keyword>
<sequence>MSEQIKMPQLGESVTEGTITRWLVQPGDRVDKYDPIADVTTDKVNAEVPSSFAGIIEELVAGEDETVQVGDLICYIQTADKGTNTENEEQQEASGESEPKQAEESTEEPMKTRYSPAVMRLAQENGIDLTQLKGSGREGRITRKDVEKHIAAGPAPAPEPEKPKEDPARYPTYKTKPPEEMEALSEDKEIPLTQMRKAIASNMVKSKEEIPHGWTMVEVDVSNIVAYRDRIKDEFKEKEGFSLTFMPFFMKAIVEALKEFPEVNSVWGGDKIIHKKDINISIAVAAEDSLYVPVIKNADEKSIKGLGKEVHSLAKKARLGQLKQEEMQEGTFTINNTGSFGSVQSMPIVNHPQAAILSIESIIKKPVVVQDDMVAIRSMVNLCLSLDHRILDGLICGRFLARIKEKLEGFQLDREHIY</sequence>
<keyword evidence="3 6" id="KW-0808">Transferase</keyword>
<proteinExistence type="inferred from homology"/>
<evidence type="ECO:0000256" key="4">
    <source>
        <dbReference type="ARBA" id="ARBA00022823"/>
    </source>
</evidence>
<keyword evidence="4 6" id="KW-0450">Lipoyl</keyword>
<dbReference type="SUPFAM" id="SSF52777">
    <property type="entry name" value="CoA-dependent acyltransferases"/>
    <property type="match status" value="1"/>
</dbReference>
<dbReference type="EC" id="2.3.1.-" evidence="6"/>
<dbReference type="CDD" id="cd06849">
    <property type="entry name" value="lipoyl_domain"/>
    <property type="match status" value="1"/>
</dbReference>